<dbReference type="Proteomes" id="UP001314170">
    <property type="component" value="Unassembled WGS sequence"/>
</dbReference>
<evidence type="ECO:0000313" key="1">
    <source>
        <dbReference type="EMBL" id="CAK7338085.1"/>
    </source>
</evidence>
<proteinExistence type="predicted"/>
<dbReference type="AlphaFoldDB" id="A0AAV1RMZ4"/>
<gene>
    <name evidence="1" type="ORF">DCAF_LOCUS13127</name>
</gene>
<reference evidence="1 2" key="1">
    <citation type="submission" date="2024-01" db="EMBL/GenBank/DDBJ databases">
        <authorList>
            <person name="Waweru B."/>
        </authorList>
    </citation>
    <scope>NUCLEOTIDE SEQUENCE [LARGE SCALE GENOMIC DNA]</scope>
</reference>
<comment type="caution">
    <text evidence="1">The sequence shown here is derived from an EMBL/GenBank/DDBJ whole genome shotgun (WGS) entry which is preliminary data.</text>
</comment>
<accession>A0AAV1RMZ4</accession>
<organism evidence="1 2">
    <name type="scientific">Dovyalis caffra</name>
    <dbReference type="NCBI Taxonomy" id="77055"/>
    <lineage>
        <taxon>Eukaryota</taxon>
        <taxon>Viridiplantae</taxon>
        <taxon>Streptophyta</taxon>
        <taxon>Embryophyta</taxon>
        <taxon>Tracheophyta</taxon>
        <taxon>Spermatophyta</taxon>
        <taxon>Magnoliopsida</taxon>
        <taxon>eudicotyledons</taxon>
        <taxon>Gunneridae</taxon>
        <taxon>Pentapetalae</taxon>
        <taxon>rosids</taxon>
        <taxon>fabids</taxon>
        <taxon>Malpighiales</taxon>
        <taxon>Salicaceae</taxon>
        <taxon>Flacourtieae</taxon>
        <taxon>Dovyalis</taxon>
    </lineage>
</organism>
<dbReference type="PANTHER" id="PTHR36811">
    <property type="entry name" value="OS08G0444440 PROTEIN"/>
    <property type="match status" value="1"/>
</dbReference>
<sequence length="152" mass="17426">MEKRVLLGVQNKNNPIKKNKKRFLKKVVDYMKSDSYMFAPLISNQPADFLASKSSSSSITAVEMKEGMKERNKRLLEKVGDYLKSDTYMYAPFCDQQVISLKVIASVASARWAHPIVYTNMIHIIEITRFYAGFQPTVILLLYPVLRQAILT</sequence>
<dbReference type="EMBL" id="CAWUPB010001111">
    <property type="protein sequence ID" value="CAK7338085.1"/>
    <property type="molecule type" value="Genomic_DNA"/>
</dbReference>
<protein>
    <submittedName>
        <fullName evidence="1">Uncharacterized protein</fullName>
    </submittedName>
</protein>
<keyword evidence="2" id="KW-1185">Reference proteome</keyword>
<dbReference type="PANTHER" id="PTHR36811:SF2">
    <property type="entry name" value="OS08G0444440 PROTEIN"/>
    <property type="match status" value="1"/>
</dbReference>
<evidence type="ECO:0000313" key="2">
    <source>
        <dbReference type="Proteomes" id="UP001314170"/>
    </source>
</evidence>
<name>A0AAV1RMZ4_9ROSI</name>